<sequence length="186" mass="19655">MAYAVGMNFFASKCFSRPTVVGGLLLVACLVAAQARVPDEADVQTVETDCKALLAQAQVRRALQLVRVQLLAQGLQLRTNGCPFVRTGPGQMQQVLDVAVRVVDSDVAGAVVRGPLADGEDVDMGGIQLGGMPAVVEVGGLPAEEDVSPDVLFNRAWLAAVMRARGFQPLPGAWWGFLPGRQTQGL</sequence>
<name>A0A014QCB9_9BURK</name>
<comment type="caution">
    <text evidence="1">The sequence shown here is derived from an EMBL/GenBank/DDBJ whole genome shotgun (WGS) entry which is preliminary data.</text>
</comment>
<gene>
    <name evidence="1" type="ORF">AX13_14315</name>
</gene>
<protein>
    <submittedName>
        <fullName evidence="1">D-ala-D-ala dipeptidase</fullName>
    </submittedName>
</protein>
<proteinExistence type="predicted"/>
<dbReference type="AlphaFoldDB" id="A0A014QCB9"/>
<dbReference type="EMBL" id="JBOK01000005">
    <property type="protein sequence ID" value="EXU80807.1"/>
    <property type="molecule type" value="Genomic_DNA"/>
</dbReference>
<dbReference type="InterPro" id="IPR009045">
    <property type="entry name" value="Zn_M74/Hedgehog-like"/>
</dbReference>
<dbReference type="STRING" id="225991.MA05_05570"/>
<dbReference type="Gene3D" id="3.30.1380.10">
    <property type="match status" value="1"/>
</dbReference>
<keyword evidence="2" id="KW-1185">Reference proteome</keyword>
<dbReference type="PATRIC" id="fig|1457173.3.peg.1147"/>
<organism evidence="1 2">
    <name type="scientific">Comamonas aquatica DA1877</name>
    <dbReference type="NCBI Taxonomy" id="1457173"/>
    <lineage>
        <taxon>Bacteria</taxon>
        <taxon>Pseudomonadati</taxon>
        <taxon>Pseudomonadota</taxon>
        <taxon>Betaproteobacteria</taxon>
        <taxon>Burkholderiales</taxon>
        <taxon>Comamonadaceae</taxon>
        <taxon>Comamonas</taxon>
    </lineage>
</organism>
<dbReference type="Proteomes" id="UP000020766">
    <property type="component" value="Unassembled WGS sequence"/>
</dbReference>
<evidence type="ECO:0000313" key="1">
    <source>
        <dbReference type="EMBL" id="EXU80807.1"/>
    </source>
</evidence>
<evidence type="ECO:0000313" key="2">
    <source>
        <dbReference type="Proteomes" id="UP000020766"/>
    </source>
</evidence>
<accession>A0A014QCB9</accession>
<reference evidence="1 2" key="1">
    <citation type="submission" date="2014-01" db="EMBL/GenBank/DDBJ databases">
        <title>Interspecies Systems Biology Uncovers Metabolites Affecting C. elegans Gene Expression and Life History Traits.</title>
        <authorList>
            <person name="Watson E."/>
            <person name="Macneil L.T."/>
            <person name="Ritter A.D."/>
            <person name="Yilmaz L.S."/>
            <person name="Rosebrock A.P."/>
            <person name="Caudy A.A."/>
            <person name="Walhout A.J."/>
        </authorList>
    </citation>
    <scope>NUCLEOTIDE SEQUENCE [LARGE SCALE GENOMIC DNA]</scope>
    <source>
        <strain evidence="1 2">DA1877</strain>
    </source>
</reference>
<dbReference type="SUPFAM" id="SSF55166">
    <property type="entry name" value="Hedgehog/DD-peptidase"/>
    <property type="match status" value="1"/>
</dbReference>